<evidence type="ECO:0000313" key="3">
    <source>
        <dbReference type="Proteomes" id="UP000469194"/>
    </source>
</evidence>
<feature type="region of interest" description="Disordered" evidence="1">
    <location>
        <begin position="27"/>
        <end position="167"/>
    </location>
</feature>
<evidence type="ECO:0000256" key="1">
    <source>
        <dbReference type="SAM" id="MobiDB-lite"/>
    </source>
</evidence>
<dbReference type="EMBL" id="WHZW01000006">
    <property type="protein sequence ID" value="NEG89114.1"/>
    <property type="molecule type" value="Genomic_DNA"/>
</dbReference>
<dbReference type="AlphaFoldDB" id="A0A6N9Z444"/>
<feature type="compositionally biased region" description="Acidic residues" evidence="1">
    <location>
        <begin position="29"/>
        <end position="38"/>
    </location>
</feature>
<accession>A0A6N9Z444</accession>
<protein>
    <submittedName>
        <fullName evidence="2">Uncharacterized protein</fullName>
    </submittedName>
</protein>
<name>A0A6N9Z444_9BIFI</name>
<dbReference type="Proteomes" id="UP000469194">
    <property type="component" value="Unassembled WGS sequence"/>
</dbReference>
<feature type="compositionally biased region" description="Polar residues" evidence="1">
    <location>
        <begin position="117"/>
        <end position="127"/>
    </location>
</feature>
<dbReference type="RefSeq" id="WP_163230078.1">
    <property type="nucleotide sequence ID" value="NZ_WHZW01000006.1"/>
</dbReference>
<feature type="compositionally biased region" description="Polar residues" evidence="1">
    <location>
        <begin position="41"/>
        <end position="50"/>
    </location>
</feature>
<feature type="compositionally biased region" description="Low complexity" evidence="1">
    <location>
        <begin position="72"/>
        <end position="89"/>
    </location>
</feature>
<sequence length="167" mass="17512">MAEPGDQRWRVDDIRDTSMQTRLIPLSALEDEGFDVADDSANGTGATSATPPQPLPPSFYPTNTGRMRPIIPAQASPAAPASSVMAAPSTPQPARSGHDSTPQTAPFSSVAPRTPATAANTSDSLSRIAQPASDPDNEPGAATDQTSAPPHVRISYSLQYRALHPRD</sequence>
<reference evidence="2 3" key="1">
    <citation type="submission" date="2019-10" db="EMBL/GenBank/DDBJ databases">
        <title>Bifidobacterium from non-human primates.</title>
        <authorList>
            <person name="Modesto M."/>
        </authorList>
    </citation>
    <scope>NUCLEOTIDE SEQUENCE [LARGE SCALE GENOMIC DNA]</scope>
    <source>
        <strain evidence="2 3">TRE17</strain>
    </source>
</reference>
<gene>
    <name evidence="2" type="ORF">GFD25_03640</name>
</gene>
<proteinExistence type="predicted"/>
<comment type="caution">
    <text evidence="2">The sequence shown here is derived from an EMBL/GenBank/DDBJ whole genome shotgun (WGS) entry which is preliminary data.</text>
</comment>
<keyword evidence="3" id="KW-1185">Reference proteome</keyword>
<organism evidence="2 3">
    <name type="scientific">Bifidobacterium aerophilum</name>
    <dbReference type="NCBI Taxonomy" id="1798155"/>
    <lineage>
        <taxon>Bacteria</taxon>
        <taxon>Bacillati</taxon>
        <taxon>Actinomycetota</taxon>
        <taxon>Actinomycetes</taxon>
        <taxon>Bifidobacteriales</taxon>
        <taxon>Bifidobacteriaceae</taxon>
        <taxon>Bifidobacterium</taxon>
    </lineage>
</organism>
<evidence type="ECO:0000313" key="2">
    <source>
        <dbReference type="EMBL" id="NEG89114.1"/>
    </source>
</evidence>